<sequence length="44" mass="5058">MLLSIVLSLVHGRQHSGRDNFVQDKLIPAQMQLNRHTLLKLQAH</sequence>
<proteinExistence type="predicted"/>
<dbReference type="Proteomes" id="UP000036681">
    <property type="component" value="Unplaced"/>
</dbReference>
<reference evidence="2" key="1">
    <citation type="submission" date="2017-02" db="UniProtKB">
        <authorList>
            <consortium name="WormBaseParasite"/>
        </authorList>
    </citation>
    <scope>IDENTIFICATION</scope>
</reference>
<evidence type="ECO:0000313" key="1">
    <source>
        <dbReference type="Proteomes" id="UP000036681"/>
    </source>
</evidence>
<dbReference type="AlphaFoldDB" id="A0A0M3IKI1"/>
<accession>A0A0M3IKI1</accession>
<dbReference type="WBParaSite" id="ALUE_0001925201-mRNA-1">
    <property type="protein sequence ID" value="ALUE_0001925201-mRNA-1"/>
    <property type="gene ID" value="ALUE_0001925201"/>
</dbReference>
<protein>
    <submittedName>
        <fullName evidence="2">Secreted protein</fullName>
    </submittedName>
</protein>
<keyword evidence="1" id="KW-1185">Reference proteome</keyword>
<organism evidence="1 2">
    <name type="scientific">Ascaris lumbricoides</name>
    <name type="common">Giant roundworm</name>
    <dbReference type="NCBI Taxonomy" id="6252"/>
    <lineage>
        <taxon>Eukaryota</taxon>
        <taxon>Metazoa</taxon>
        <taxon>Ecdysozoa</taxon>
        <taxon>Nematoda</taxon>
        <taxon>Chromadorea</taxon>
        <taxon>Rhabditida</taxon>
        <taxon>Spirurina</taxon>
        <taxon>Ascaridomorpha</taxon>
        <taxon>Ascaridoidea</taxon>
        <taxon>Ascarididae</taxon>
        <taxon>Ascaris</taxon>
    </lineage>
</organism>
<name>A0A0M3IKI1_ASCLU</name>
<evidence type="ECO:0000313" key="2">
    <source>
        <dbReference type="WBParaSite" id="ALUE_0001925201-mRNA-1"/>
    </source>
</evidence>